<dbReference type="HOGENOM" id="CLU_2239681_0_0_1"/>
<dbReference type="AlphaFoldDB" id="T1GFY3"/>
<dbReference type="EMBL" id="CAQQ02123806">
    <property type="status" value="NOT_ANNOTATED_CDS"/>
    <property type="molecule type" value="Genomic_DNA"/>
</dbReference>
<evidence type="ECO:0000313" key="2">
    <source>
        <dbReference type="Proteomes" id="UP000015102"/>
    </source>
</evidence>
<evidence type="ECO:0008006" key="3">
    <source>
        <dbReference type="Google" id="ProtNLM"/>
    </source>
</evidence>
<reference evidence="1" key="2">
    <citation type="submission" date="2015-06" db="UniProtKB">
        <authorList>
            <consortium name="EnsemblMetazoa"/>
        </authorList>
    </citation>
    <scope>IDENTIFICATION</scope>
</reference>
<name>T1GFY3_MEGSC</name>
<proteinExistence type="predicted"/>
<dbReference type="EMBL" id="CAQQ02123807">
    <property type="status" value="NOT_ANNOTATED_CDS"/>
    <property type="molecule type" value="Genomic_DNA"/>
</dbReference>
<evidence type="ECO:0000313" key="1">
    <source>
        <dbReference type="EnsemblMetazoa" id="MESCA002285-PA"/>
    </source>
</evidence>
<sequence>MSKNIVSGFWINHGWAKQSIENIDFYEFLAFVHQYCSFRRTNLIHTSIVRGNQLQRRKEHYRTSRRLCMDEARLGFKPTECSGALAAKTSEKKINCYHCIASFEE</sequence>
<dbReference type="Proteomes" id="UP000015102">
    <property type="component" value="Unassembled WGS sequence"/>
</dbReference>
<dbReference type="EnsemblMetazoa" id="MESCA002285-RA">
    <property type="protein sequence ID" value="MESCA002285-PA"/>
    <property type="gene ID" value="MESCA002285"/>
</dbReference>
<protein>
    <recommendedName>
        <fullName evidence="3">PiggyBac transposable element-derived protein domain-containing protein</fullName>
    </recommendedName>
</protein>
<accession>T1GFY3</accession>
<organism evidence="1 2">
    <name type="scientific">Megaselia scalaris</name>
    <name type="common">Humpbacked fly</name>
    <name type="synonym">Phora scalaris</name>
    <dbReference type="NCBI Taxonomy" id="36166"/>
    <lineage>
        <taxon>Eukaryota</taxon>
        <taxon>Metazoa</taxon>
        <taxon>Ecdysozoa</taxon>
        <taxon>Arthropoda</taxon>
        <taxon>Hexapoda</taxon>
        <taxon>Insecta</taxon>
        <taxon>Pterygota</taxon>
        <taxon>Neoptera</taxon>
        <taxon>Endopterygota</taxon>
        <taxon>Diptera</taxon>
        <taxon>Brachycera</taxon>
        <taxon>Muscomorpha</taxon>
        <taxon>Platypezoidea</taxon>
        <taxon>Phoridae</taxon>
        <taxon>Megaseliini</taxon>
        <taxon>Megaselia</taxon>
    </lineage>
</organism>
<keyword evidence="2" id="KW-1185">Reference proteome</keyword>
<reference evidence="2" key="1">
    <citation type="submission" date="2013-02" db="EMBL/GenBank/DDBJ databases">
        <authorList>
            <person name="Hughes D."/>
        </authorList>
    </citation>
    <scope>NUCLEOTIDE SEQUENCE</scope>
    <source>
        <strain>Durham</strain>
        <strain evidence="2">NC isolate 2 -- Noor lab</strain>
    </source>
</reference>